<dbReference type="EMBL" id="SRYA01000019">
    <property type="protein sequence ID" value="TGY96169.1"/>
    <property type="molecule type" value="Genomic_DNA"/>
</dbReference>
<name>A0AC61RVZ9_9FIRM</name>
<organism evidence="1 2">
    <name type="scientific">Petralouisia muris</name>
    <dbReference type="NCBI Taxonomy" id="3032872"/>
    <lineage>
        <taxon>Bacteria</taxon>
        <taxon>Bacillati</taxon>
        <taxon>Bacillota</taxon>
        <taxon>Clostridia</taxon>
        <taxon>Lachnospirales</taxon>
        <taxon>Lachnospiraceae</taxon>
        <taxon>Petralouisia</taxon>
    </lineage>
</organism>
<accession>A0AC61RVZ9</accession>
<sequence length="389" mass="45129">MGSAEIINLPKKGVYNYMNYLGYIIYRERLRRNWSQSGLCKGICTVSYLSKIETGKADPSEEVLRLLLERLELKSDQRIEKEAAELAMQGWELLFDGRFNQLRHLLHEKDIERYRAVPAWLDLTLLSSEKPLDTALEACMDTRQLALQRILQGREIEAVQLMPNAYTYLTLGMADYKAGNYSSAVDALQTAYDLASREGAVRIMLEAKLFLGNAYCNRQDLPNMERQYRVAQRLAEDLQDQRALGAIGYNTASAWIETGRYEDAYTWFSRQEQPSLMSLHKLAICCEKTGRREMALSTLKRAEGMDTDEMDRSLAMQLLSLVRYRVEHPDYLSREDYGTLLLESFTRLRRELPSGFAIFHLPWVLEWYKATRQYKKACELLEEFPEKTL</sequence>
<evidence type="ECO:0000313" key="2">
    <source>
        <dbReference type="Proteomes" id="UP000304953"/>
    </source>
</evidence>
<comment type="caution">
    <text evidence="1">The sequence shown here is derived from an EMBL/GenBank/DDBJ whole genome shotgun (WGS) entry which is preliminary data.</text>
</comment>
<protein>
    <submittedName>
        <fullName evidence="1">Helix-turn-helix domain-containing protein</fullName>
    </submittedName>
</protein>
<dbReference type="Proteomes" id="UP000304953">
    <property type="component" value="Unassembled WGS sequence"/>
</dbReference>
<proteinExistence type="predicted"/>
<reference evidence="1" key="1">
    <citation type="submission" date="2019-04" db="EMBL/GenBank/DDBJ databases">
        <title>Microbes associate with the intestines of laboratory mice.</title>
        <authorList>
            <person name="Navarre W."/>
            <person name="Wong E."/>
            <person name="Huang K."/>
            <person name="Tropini C."/>
            <person name="Ng K."/>
            <person name="Yu B."/>
        </authorList>
    </citation>
    <scope>NUCLEOTIDE SEQUENCE</scope>
    <source>
        <strain evidence="1">NM01_1-7b</strain>
    </source>
</reference>
<keyword evidence="2" id="KW-1185">Reference proteome</keyword>
<gene>
    <name evidence="1" type="ORF">E5329_10995</name>
</gene>
<evidence type="ECO:0000313" key="1">
    <source>
        <dbReference type="EMBL" id="TGY96169.1"/>
    </source>
</evidence>